<keyword evidence="6 7" id="KW-0012">Acyltransferase</keyword>
<name>A0ABU5Z9Z5_9FLAO</name>
<evidence type="ECO:0000256" key="5">
    <source>
        <dbReference type="ARBA" id="ARBA00023136"/>
    </source>
</evidence>
<dbReference type="RefSeq" id="WP_323983918.1">
    <property type="nucleotide sequence ID" value="NZ_JAYKBW010000012.1"/>
</dbReference>
<evidence type="ECO:0000256" key="6">
    <source>
        <dbReference type="ARBA" id="ARBA00023315"/>
    </source>
</evidence>
<comment type="caution">
    <text evidence="7">The sequence shown here is derived from an EMBL/GenBank/DDBJ whole genome shotgun (WGS) entry which is preliminary data.</text>
</comment>
<keyword evidence="2" id="KW-1003">Cell membrane</keyword>
<gene>
    <name evidence="7" type="ORF">VJJ08_10815</name>
</gene>
<keyword evidence="4" id="KW-0808">Transferase</keyword>
<keyword evidence="3" id="KW-0997">Cell inner membrane</keyword>
<dbReference type="GO" id="GO:0016746">
    <property type="term" value="F:acyltransferase activity"/>
    <property type="evidence" value="ECO:0007669"/>
    <property type="project" value="UniProtKB-KW"/>
</dbReference>
<dbReference type="PANTHER" id="PTHR30606">
    <property type="entry name" value="LIPID A BIOSYNTHESIS LAUROYL ACYLTRANSFERASE"/>
    <property type="match status" value="1"/>
</dbReference>
<sequence length="296" mass="35208">MQRFVFYFAYPFLWLIAHLPDRLLYGLSDGICFLIYRLIGYRKKVVRRNLCLAFPDKPLAEIKQIETAFYHHFCDIFLEMIRTMGLSQAQMQQRMTYTNKELIEDFYHKGQSVIIMCGHYNSYEWLLSLAAQIPHTSYALYTPITNRYFDRFVRRLREKFHSYLISRYKAIEEIRRLQHEGVRCAYGLASDQSPSPNRAYWRSFMGIEVPVFTGAERIAKQFNIPVVFCDIQKKRRGYYEATFTLITDAPATTVAHEITDTFTQLLEAQIRRAPQYYLWTHNRFKHAKEIVSSQHL</sequence>
<organism evidence="7 8">
    <name type="scientific">Capnocytophaga gingivalis</name>
    <dbReference type="NCBI Taxonomy" id="1017"/>
    <lineage>
        <taxon>Bacteria</taxon>
        <taxon>Pseudomonadati</taxon>
        <taxon>Bacteroidota</taxon>
        <taxon>Flavobacteriia</taxon>
        <taxon>Flavobacteriales</taxon>
        <taxon>Flavobacteriaceae</taxon>
        <taxon>Capnocytophaga</taxon>
    </lineage>
</organism>
<dbReference type="PIRSF" id="PIRSF026649">
    <property type="entry name" value="MsbB"/>
    <property type="match status" value="1"/>
</dbReference>
<evidence type="ECO:0000313" key="8">
    <source>
        <dbReference type="Proteomes" id="UP001311730"/>
    </source>
</evidence>
<dbReference type="Proteomes" id="UP001311730">
    <property type="component" value="Unassembled WGS sequence"/>
</dbReference>
<comment type="subcellular location">
    <subcellularLocation>
        <location evidence="1">Cell inner membrane</location>
    </subcellularLocation>
</comment>
<protein>
    <submittedName>
        <fullName evidence="7">Lysophospholipid acyltransferase family protein</fullName>
    </submittedName>
</protein>
<accession>A0ABU5Z9Z5</accession>
<dbReference type="CDD" id="cd07984">
    <property type="entry name" value="LPLAT_LABLAT-like"/>
    <property type="match status" value="1"/>
</dbReference>
<reference evidence="7 8" key="1">
    <citation type="submission" date="2023-12" db="EMBL/GenBank/DDBJ databases">
        <title>Genomic sequences of Capnocytophaga and Parvimonas strains.</title>
        <authorList>
            <person name="Watt R.M."/>
            <person name="Wang M."/>
            <person name="Yang T."/>
            <person name="Tong W.M."/>
        </authorList>
    </citation>
    <scope>NUCLEOTIDE SEQUENCE [LARGE SCALE GENOMIC DNA]</scope>
    <source>
        <strain evidence="7 8">CCUG 13096</strain>
    </source>
</reference>
<evidence type="ECO:0000256" key="3">
    <source>
        <dbReference type="ARBA" id="ARBA00022519"/>
    </source>
</evidence>
<dbReference type="PANTHER" id="PTHR30606:SF10">
    <property type="entry name" value="PHOSPHATIDYLINOSITOL MANNOSIDE ACYLTRANSFERASE"/>
    <property type="match status" value="1"/>
</dbReference>
<dbReference type="Pfam" id="PF03279">
    <property type="entry name" value="Lip_A_acyltrans"/>
    <property type="match status" value="1"/>
</dbReference>
<keyword evidence="8" id="KW-1185">Reference proteome</keyword>
<proteinExistence type="predicted"/>
<dbReference type="EMBL" id="JAYKBW010000012">
    <property type="protein sequence ID" value="MEB3075780.1"/>
    <property type="molecule type" value="Genomic_DNA"/>
</dbReference>
<evidence type="ECO:0000313" key="7">
    <source>
        <dbReference type="EMBL" id="MEB3075780.1"/>
    </source>
</evidence>
<evidence type="ECO:0000256" key="1">
    <source>
        <dbReference type="ARBA" id="ARBA00004533"/>
    </source>
</evidence>
<keyword evidence="5" id="KW-0472">Membrane</keyword>
<evidence type="ECO:0000256" key="2">
    <source>
        <dbReference type="ARBA" id="ARBA00022475"/>
    </source>
</evidence>
<evidence type="ECO:0000256" key="4">
    <source>
        <dbReference type="ARBA" id="ARBA00022679"/>
    </source>
</evidence>
<dbReference type="InterPro" id="IPR004960">
    <property type="entry name" value="LipA_acyltrans"/>
</dbReference>